<evidence type="ECO:0000256" key="3">
    <source>
        <dbReference type="SAM" id="MobiDB-lite"/>
    </source>
</evidence>
<keyword evidence="2" id="KW-0479">Metal-binding</keyword>
<evidence type="ECO:0000256" key="4">
    <source>
        <dbReference type="SAM" id="Phobius"/>
    </source>
</evidence>
<dbReference type="AlphaFoldDB" id="A0AAQ3S916"/>
<keyword evidence="4" id="KW-0812">Transmembrane</keyword>
<feature type="zinc finger region" description="C3H1-type" evidence="2">
    <location>
        <begin position="657"/>
        <end position="684"/>
    </location>
</feature>
<keyword evidence="2" id="KW-0863">Zinc-finger</keyword>
<feature type="compositionally biased region" description="Low complexity" evidence="3">
    <location>
        <begin position="416"/>
        <end position="430"/>
    </location>
</feature>
<dbReference type="GO" id="GO:0003677">
    <property type="term" value="F:DNA binding"/>
    <property type="evidence" value="ECO:0007669"/>
    <property type="project" value="UniProtKB-KW"/>
</dbReference>
<dbReference type="GO" id="GO:0008270">
    <property type="term" value="F:zinc ion binding"/>
    <property type="evidence" value="ECO:0007669"/>
    <property type="project" value="UniProtKB-KW"/>
</dbReference>
<keyword evidence="4" id="KW-0472">Membrane</keyword>
<accession>A0AAQ3S916</accession>
<sequence>MGPIQPTQPHHSKVSFRQCCIYALSLPTQATITLSLDFPNLTPRSPLTLTVKLYIRITTSPETTLFLSRVFPFKSLPLSSLSLSLSLCRRARKSNRVSWATGGNLCQPRPRHCHRALLPGILLMCYTASASLHLLSISVVALATTLLILLMSSSSWRTKWHMMCFGASALFISSKTGEEEGQHSQDHLQVKTSMLNSNSAINDHTDLPPGFESSHFLKQTRVDLSCISQIKWECPPPFILNPEWRVVEGEESREKENQKARENRVLEAVYPRLSAIPPSPSVSLDVEEEDYNDDVTPLIPIIPIEEEEPVDILPEVAVAGNPFPNVQPNNPLQYISAETSIRSPSNAFYTDSSDPCTGIPLGGGVSFGMEADLAASVVATIMRSSEQGSPIDMDLLVKIFNDPKMLDKLINEHRTAATTTSASTSTLDTTPGVKPDTPVLLTTSDVKASGATPTSAVGSLPFGLKTTYPSVSVLSPTPDKSSTRSVPAVPSVSLFSPAHDNPVTASVPLSRPLSGKPGTPSVSLLTNTPASHIPRSVSKQIHHVSGGISPALNTQPQQDTALASGPKRAAAMAGELSTGPVPSLTRNLHSVVNPVQSPASTLPYKLSTGSSAFAVKDANYYKNLIRQHGADKQDMQDSHIGIRHSYLHDMKPVHKHKIQKPCIYFKSSKGCRNGSNCPYQHDVSAQWGAANILGAQSAKRLKSGP</sequence>
<keyword evidence="4" id="KW-1133">Transmembrane helix</keyword>
<evidence type="ECO:0000259" key="5">
    <source>
        <dbReference type="PROSITE" id="PS50103"/>
    </source>
</evidence>
<proteinExistence type="predicted"/>
<feature type="domain" description="C3H1-type" evidence="5">
    <location>
        <begin position="657"/>
        <end position="684"/>
    </location>
</feature>
<organism evidence="6 7">
    <name type="scientific">Vigna mungo</name>
    <name type="common">Black gram</name>
    <name type="synonym">Phaseolus mungo</name>
    <dbReference type="NCBI Taxonomy" id="3915"/>
    <lineage>
        <taxon>Eukaryota</taxon>
        <taxon>Viridiplantae</taxon>
        <taxon>Streptophyta</taxon>
        <taxon>Embryophyta</taxon>
        <taxon>Tracheophyta</taxon>
        <taxon>Spermatophyta</taxon>
        <taxon>Magnoliopsida</taxon>
        <taxon>eudicotyledons</taxon>
        <taxon>Gunneridae</taxon>
        <taxon>Pentapetalae</taxon>
        <taxon>rosids</taxon>
        <taxon>fabids</taxon>
        <taxon>Fabales</taxon>
        <taxon>Fabaceae</taxon>
        <taxon>Papilionoideae</taxon>
        <taxon>50 kb inversion clade</taxon>
        <taxon>NPAAA clade</taxon>
        <taxon>indigoferoid/millettioid clade</taxon>
        <taxon>Phaseoleae</taxon>
        <taxon>Vigna</taxon>
    </lineage>
</organism>
<dbReference type="PANTHER" id="PTHR33400:SF9">
    <property type="entry name" value="C3H1-TYPE DOMAIN-CONTAINING PROTEIN"/>
    <property type="match status" value="1"/>
</dbReference>
<keyword evidence="1" id="KW-0238">DNA-binding</keyword>
<gene>
    <name evidence="6" type="ORF">V8G54_000521</name>
</gene>
<name>A0AAQ3S916_VIGMU</name>
<feature type="region of interest" description="Disordered" evidence="3">
    <location>
        <begin position="416"/>
        <end position="438"/>
    </location>
</feature>
<dbReference type="InterPro" id="IPR000571">
    <property type="entry name" value="Znf_CCCH"/>
</dbReference>
<evidence type="ECO:0000256" key="1">
    <source>
        <dbReference type="ARBA" id="ARBA00023125"/>
    </source>
</evidence>
<reference evidence="6 7" key="1">
    <citation type="journal article" date="2023" name="Life. Sci Alliance">
        <title>Evolutionary insights into 3D genome organization and epigenetic landscape of Vigna mungo.</title>
        <authorList>
            <person name="Junaid A."/>
            <person name="Singh B."/>
            <person name="Bhatia S."/>
        </authorList>
    </citation>
    <scope>NUCLEOTIDE SEQUENCE [LARGE SCALE GENOMIC DNA]</scope>
    <source>
        <strain evidence="6">Urdbean</strain>
    </source>
</reference>
<dbReference type="EMBL" id="CP144700">
    <property type="protein sequence ID" value="WVZ21977.1"/>
    <property type="molecule type" value="Genomic_DNA"/>
</dbReference>
<evidence type="ECO:0000313" key="7">
    <source>
        <dbReference type="Proteomes" id="UP001374535"/>
    </source>
</evidence>
<feature type="transmembrane region" description="Helical" evidence="4">
    <location>
        <begin position="132"/>
        <end position="152"/>
    </location>
</feature>
<dbReference type="PROSITE" id="PS50103">
    <property type="entry name" value="ZF_C3H1"/>
    <property type="match status" value="1"/>
</dbReference>
<evidence type="ECO:0000256" key="2">
    <source>
        <dbReference type="PROSITE-ProRule" id="PRU00723"/>
    </source>
</evidence>
<protein>
    <recommendedName>
        <fullName evidence="5">C3H1-type domain-containing protein</fullName>
    </recommendedName>
</protein>
<dbReference type="PANTHER" id="PTHR33400">
    <property type="entry name" value="ZINC FINGER CCCH DOMAIN-CONTAINING PROTEIN 6-RELATED"/>
    <property type="match status" value="1"/>
</dbReference>
<dbReference type="Proteomes" id="UP001374535">
    <property type="component" value="Chromosome 1"/>
</dbReference>
<keyword evidence="2" id="KW-0862">Zinc</keyword>
<keyword evidence="7" id="KW-1185">Reference proteome</keyword>
<evidence type="ECO:0000313" key="6">
    <source>
        <dbReference type="EMBL" id="WVZ21977.1"/>
    </source>
</evidence>